<dbReference type="Proteomes" id="UP000008909">
    <property type="component" value="Unassembled WGS sequence"/>
</dbReference>
<accession>G7YRD7</accession>
<dbReference type="EMBL" id="DF144030">
    <property type="protein sequence ID" value="GAA55517.1"/>
    <property type="molecule type" value="Genomic_DNA"/>
</dbReference>
<reference key="2">
    <citation type="submission" date="2011-10" db="EMBL/GenBank/DDBJ databases">
        <title>The genome and transcriptome sequence of Clonorchis sinensis provide insights into the carcinogenic liver fluke.</title>
        <authorList>
            <person name="Wang X."/>
            <person name="Huang Y."/>
            <person name="Chen W."/>
            <person name="Liu H."/>
            <person name="Guo L."/>
            <person name="Chen Y."/>
            <person name="Luo F."/>
            <person name="Zhou W."/>
            <person name="Sun J."/>
            <person name="Mao Q."/>
            <person name="Liang P."/>
            <person name="Zhou C."/>
            <person name="Tian Y."/>
            <person name="Men J."/>
            <person name="Lv X."/>
            <person name="Huang L."/>
            <person name="Zhou J."/>
            <person name="Hu Y."/>
            <person name="Li R."/>
            <person name="Zhang F."/>
            <person name="Lei H."/>
            <person name="Li X."/>
            <person name="Hu X."/>
            <person name="Liang C."/>
            <person name="Xu J."/>
            <person name="Wu Z."/>
            <person name="Yu X."/>
        </authorList>
    </citation>
    <scope>NUCLEOTIDE SEQUENCE</scope>
    <source>
        <strain>Henan</strain>
    </source>
</reference>
<keyword evidence="2" id="KW-1185">Reference proteome</keyword>
<gene>
    <name evidence="1" type="ORF">CLF_108213</name>
</gene>
<proteinExistence type="predicted"/>
<reference evidence="1" key="1">
    <citation type="journal article" date="2011" name="Genome Biol.">
        <title>The draft genome of the carcinogenic human liver fluke Clonorchis sinensis.</title>
        <authorList>
            <person name="Wang X."/>
            <person name="Chen W."/>
            <person name="Huang Y."/>
            <person name="Sun J."/>
            <person name="Men J."/>
            <person name="Liu H."/>
            <person name="Luo F."/>
            <person name="Guo L."/>
            <person name="Lv X."/>
            <person name="Deng C."/>
            <person name="Zhou C."/>
            <person name="Fan Y."/>
            <person name="Li X."/>
            <person name="Huang L."/>
            <person name="Hu Y."/>
            <person name="Liang C."/>
            <person name="Hu X."/>
            <person name="Xu J."/>
            <person name="Yu X."/>
        </authorList>
    </citation>
    <scope>NUCLEOTIDE SEQUENCE [LARGE SCALE GENOMIC DNA]</scope>
    <source>
        <strain evidence="1">Henan</strain>
    </source>
</reference>
<evidence type="ECO:0000313" key="1">
    <source>
        <dbReference type="EMBL" id="GAA55517.1"/>
    </source>
</evidence>
<protein>
    <submittedName>
        <fullName evidence="1">Uncharacterized protein</fullName>
    </submittedName>
</protein>
<name>G7YRD7_CLOSI</name>
<sequence length="216" mass="25913">MRVDRRARARVRVRTYTDIQPHRRLHSKRQNYDDGAVFIRYYFRGSLCFQQVDVVYGQRKATIFAQNSHQLSSNVLQYQLNLVRVVRGLHCIDHISAMPDGYSNHCPEISHRIFKRLFNRRARDDKIKDRSKTKRGYGHKTEVRTKNKNRRINNSYSPHDKRVRYLVNETDNSMRNCRLPGWELRDSCHQWLMTLAEMVQLRSQWRSYIKAIAFNA</sequence>
<dbReference type="AlphaFoldDB" id="G7YRD7"/>
<organism evidence="1 2">
    <name type="scientific">Clonorchis sinensis</name>
    <name type="common">Chinese liver fluke</name>
    <dbReference type="NCBI Taxonomy" id="79923"/>
    <lineage>
        <taxon>Eukaryota</taxon>
        <taxon>Metazoa</taxon>
        <taxon>Spiralia</taxon>
        <taxon>Lophotrochozoa</taxon>
        <taxon>Platyhelminthes</taxon>
        <taxon>Trematoda</taxon>
        <taxon>Digenea</taxon>
        <taxon>Opisthorchiida</taxon>
        <taxon>Opisthorchiata</taxon>
        <taxon>Opisthorchiidae</taxon>
        <taxon>Clonorchis</taxon>
    </lineage>
</organism>
<evidence type="ECO:0000313" key="2">
    <source>
        <dbReference type="Proteomes" id="UP000008909"/>
    </source>
</evidence>